<evidence type="ECO:0000313" key="2">
    <source>
        <dbReference type="EMBL" id="MBB4071212.1"/>
    </source>
</evidence>
<name>A0A840DIA9_9MICO</name>
<dbReference type="RefSeq" id="WP_183304351.1">
    <property type="nucleotide sequence ID" value="NZ_JACIFD010000004.1"/>
</dbReference>
<comment type="caution">
    <text evidence="2">The sequence shown here is derived from an EMBL/GenBank/DDBJ whole genome shotgun (WGS) entry which is preliminary data.</text>
</comment>
<gene>
    <name evidence="2" type="ORF">F5897_000504</name>
</gene>
<dbReference type="SUPFAM" id="SSF51182">
    <property type="entry name" value="RmlC-like cupins"/>
    <property type="match status" value="1"/>
</dbReference>
<dbReference type="InterPro" id="IPR011051">
    <property type="entry name" value="RmlC_Cupin_sf"/>
</dbReference>
<dbReference type="Proteomes" id="UP000571183">
    <property type="component" value="Unassembled WGS sequence"/>
</dbReference>
<evidence type="ECO:0000259" key="1">
    <source>
        <dbReference type="Pfam" id="PF07883"/>
    </source>
</evidence>
<dbReference type="PANTHER" id="PTHR37694:SF1">
    <property type="entry name" value="SLR8022 PROTEIN"/>
    <property type="match status" value="1"/>
</dbReference>
<proteinExistence type="predicted"/>
<keyword evidence="3" id="KW-1185">Reference proteome</keyword>
<dbReference type="InterPro" id="IPR013096">
    <property type="entry name" value="Cupin_2"/>
</dbReference>
<dbReference type="EMBL" id="JACIFD010000004">
    <property type="protein sequence ID" value="MBB4071212.1"/>
    <property type="molecule type" value="Genomic_DNA"/>
</dbReference>
<organism evidence="2 3">
    <name type="scientific">Canibacter oris</name>
    <dbReference type="NCBI Taxonomy" id="1365628"/>
    <lineage>
        <taxon>Bacteria</taxon>
        <taxon>Bacillati</taxon>
        <taxon>Actinomycetota</taxon>
        <taxon>Actinomycetes</taxon>
        <taxon>Micrococcales</taxon>
        <taxon>Microbacteriaceae</taxon>
        <taxon>Canibacter</taxon>
    </lineage>
</organism>
<dbReference type="GO" id="GO:0051213">
    <property type="term" value="F:dioxygenase activity"/>
    <property type="evidence" value="ECO:0007669"/>
    <property type="project" value="UniProtKB-KW"/>
</dbReference>
<sequence length="113" mass="11627">MIDPAAMSNVADLAQLVTIEPGAKQVQQAFIAAGVRVMVFAFDTGQGLPEHAAPHPVLIQALQGELTVTAADRTVTLVPGGVVHFAPSLPHAVIADSPAKMALFMLTGEAASM</sequence>
<protein>
    <submittedName>
        <fullName evidence="2">Quercetin dioxygenase-like cupin family protein</fullName>
    </submittedName>
</protein>
<dbReference type="Gene3D" id="2.60.120.10">
    <property type="entry name" value="Jelly Rolls"/>
    <property type="match status" value="1"/>
</dbReference>
<keyword evidence="2" id="KW-0223">Dioxygenase</keyword>
<reference evidence="2" key="1">
    <citation type="submission" date="2020-08" db="EMBL/GenBank/DDBJ databases">
        <title>Sequencing the genomes of 1000 actinobacteria strains.</title>
        <authorList>
            <person name="Klenk H.-P."/>
        </authorList>
    </citation>
    <scope>NUCLEOTIDE SEQUENCE [LARGE SCALE GENOMIC DNA]</scope>
    <source>
        <strain evidence="2">DSM 27064</strain>
    </source>
</reference>
<dbReference type="AlphaFoldDB" id="A0A840DIA9"/>
<evidence type="ECO:0000313" key="3">
    <source>
        <dbReference type="Proteomes" id="UP000571183"/>
    </source>
</evidence>
<accession>A0A840DIA9</accession>
<keyword evidence="2" id="KW-0560">Oxidoreductase</keyword>
<dbReference type="PANTHER" id="PTHR37694">
    <property type="entry name" value="SLR8022 PROTEIN"/>
    <property type="match status" value="1"/>
</dbReference>
<dbReference type="InterPro" id="IPR014710">
    <property type="entry name" value="RmlC-like_jellyroll"/>
</dbReference>
<feature type="domain" description="Cupin type-2" evidence="1">
    <location>
        <begin position="39"/>
        <end position="104"/>
    </location>
</feature>
<dbReference type="Pfam" id="PF07883">
    <property type="entry name" value="Cupin_2"/>
    <property type="match status" value="1"/>
</dbReference>
<dbReference type="CDD" id="cd02230">
    <property type="entry name" value="cupin_HP0902-like"/>
    <property type="match status" value="1"/>
</dbReference>